<protein>
    <submittedName>
        <fullName evidence="6">TonB-dependent receptor</fullName>
    </submittedName>
</protein>
<dbReference type="Gene3D" id="2.40.170.20">
    <property type="entry name" value="TonB-dependent receptor, beta-barrel domain"/>
    <property type="match status" value="1"/>
</dbReference>
<keyword evidence="4" id="KW-0732">Signal</keyword>
<organism evidence="6 7">
    <name type="scientific">Terriglobus albidus</name>
    <dbReference type="NCBI Taxonomy" id="1592106"/>
    <lineage>
        <taxon>Bacteria</taxon>
        <taxon>Pseudomonadati</taxon>
        <taxon>Acidobacteriota</taxon>
        <taxon>Terriglobia</taxon>
        <taxon>Terriglobales</taxon>
        <taxon>Acidobacteriaceae</taxon>
        <taxon>Terriglobus</taxon>
    </lineage>
</organism>
<dbReference type="Proteomes" id="UP000321820">
    <property type="component" value="Chromosome"/>
</dbReference>
<evidence type="ECO:0000256" key="1">
    <source>
        <dbReference type="ARBA" id="ARBA00004442"/>
    </source>
</evidence>
<sequence>MSLYVFVLFLLLFPSLTNAQTVSATLVGTVTDKTGAATPNARVVARETSTNAMRETSTNDSGNYTFSDIPPGNYAISVEMQGFKKETRASVDVIVNTTSRVDFNLSPGAATEEITVTDTIPLLQTDRADVSTKLEAEKLANLPVGTNRNFQSLLNLVPGTTPATFQHSQFFNASASLQTEANGLPRMGNVYQIEGIDDNERTGLLQVLIPPADSIQTVDTSTNNYEAELGRAVGAVVNVTLKSGSNAFHGSASEYLQNDYFNARSYFSSKVGKVAYNYFGGNLSGPIIKDKLFFYGDYFRTSDHEANSNTVTIPFKKTTTCVGGFYDLSDGYTANGKGQIYDPSTGTQTGSNTGKGRTPFAGNLIPCGRVNPVSAALLALIPTPNTNLSSASSPSNNYFINLPFQKTSDNYDGKVDWQIRAADRLSGRFSYQKNNLFQAPIFNSFAGGPSPNGGFAGSGVQKAWSTGGNYTHTFSSTFLTEVRLGVAHYRNDAQPSDYGNKDATTIGVPGVNLDALTSGQVGINLGSFSQPTLGYAASLPWIRAEANIDFVNHWTKVAGNHQFKFGIDLRRVRDDLLQGQTYSPRGLYTFAQNQTGLNGGPATDFHNDLASFLLDLPSAAGRDLFTYFPTYRQWWFFAFAGDKWNATSRLTLDYGLRWEFYPPATARKAGQFSNYNPTNNTLVIAGIGGNPSNLGLTTRYSYFAPRTGFAFRVNDKLVVRGGFGMSYMPFEDNSYAYNYPVRANNAYSQSTTQNSYGPAVLADNTTAATFQAGFPAPVPVTVPSNGIISISAGTALNSSSYTYIPQNYRNPYVESYNLFVQRALPWDFSLSVGYVGNHGVGMGANQNINLSSRLGGGNADLPLNIAFGRTAAVTQYFIGTSTNYNSLQVSLNRRFTHGFSNITSFTYGKGLNLFTGDDGGFMFFQDQRRNYGPTDYDRKFNLQEAFTYELPFGRGKKFLNHGIGAYTIGGWKLSGVVSVVSGTPFSVTANNNLNTPGWTQTANLTGKFTKLGGGPGHKWFDTSVFSQPAGCTVVCSENSGTTVGNTARNAFRGPGFVQNNASIFKTFPVYKEGTTLDIRMDIFQVSNTPQFATPTTSTGPDVANITGGTFGQITRTVGSGSGVNGTGGGRSLQLAAILKF</sequence>
<reference evidence="6 7" key="1">
    <citation type="submission" date="2019-08" db="EMBL/GenBank/DDBJ databases">
        <title>Complete genome sequence of Terriglobus albidus strain ORNL.</title>
        <authorList>
            <person name="Podar M."/>
        </authorList>
    </citation>
    <scope>NUCLEOTIDE SEQUENCE [LARGE SCALE GENOMIC DNA]</scope>
    <source>
        <strain evidence="6 7">ORNL</strain>
    </source>
</reference>
<feature type="signal peptide" evidence="4">
    <location>
        <begin position="1"/>
        <end position="19"/>
    </location>
</feature>
<dbReference type="OrthoDB" id="97893at2"/>
<dbReference type="EMBL" id="CP042806">
    <property type="protein sequence ID" value="QEE31412.1"/>
    <property type="molecule type" value="Genomic_DNA"/>
</dbReference>
<gene>
    <name evidence="6" type="ORF">FTW19_17275</name>
</gene>
<dbReference type="SUPFAM" id="SSF49464">
    <property type="entry name" value="Carboxypeptidase regulatory domain-like"/>
    <property type="match status" value="1"/>
</dbReference>
<evidence type="ECO:0000259" key="5">
    <source>
        <dbReference type="Pfam" id="PF25183"/>
    </source>
</evidence>
<dbReference type="InterPro" id="IPR008969">
    <property type="entry name" value="CarboxyPept-like_regulatory"/>
</dbReference>
<keyword evidence="2" id="KW-0472">Membrane</keyword>
<keyword evidence="3" id="KW-0998">Cell outer membrane</keyword>
<evidence type="ECO:0000256" key="2">
    <source>
        <dbReference type="ARBA" id="ARBA00023136"/>
    </source>
</evidence>
<name>A0A5B9EHH9_9BACT</name>
<dbReference type="AlphaFoldDB" id="A0A5B9EHH9"/>
<dbReference type="InterPro" id="IPR057601">
    <property type="entry name" value="Oar-like_b-barrel"/>
</dbReference>
<dbReference type="KEGG" id="talb:FTW19_17275"/>
<evidence type="ECO:0000256" key="4">
    <source>
        <dbReference type="SAM" id="SignalP"/>
    </source>
</evidence>
<dbReference type="SUPFAM" id="SSF56935">
    <property type="entry name" value="Porins"/>
    <property type="match status" value="1"/>
</dbReference>
<dbReference type="Pfam" id="PF25183">
    <property type="entry name" value="OMP_b-brl_4"/>
    <property type="match status" value="1"/>
</dbReference>
<evidence type="ECO:0000256" key="3">
    <source>
        <dbReference type="ARBA" id="ARBA00023237"/>
    </source>
</evidence>
<keyword evidence="6" id="KW-0675">Receptor</keyword>
<proteinExistence type="predicted"/>
<feature type="domain" description="TonB-dependent transporter Oar-like beta-barrel" evidence="5">
    <location>
        <begin position="240"/>
        <end position="1133"/>
    </location>
</feature>
<feature type="chain" id="PRO_5022987775" evidence="4">
    <location>
        <begin position="20"/>
        <end position="1140"/>
    </location>
</feature>
<comment type="subcellular location">
    <subcellularLocation>
        <location evidence="1">Cell outer membrane</location>
    </subcellularLocation>
</comment>
<dbReference type="GO" id="GO:0009279">
    <property type="term" value="C:cell outer membrane"/>
    <property type="evidence" value="ECO:0007669"/>
    <property type="project" value="UniProtKB-SubCell"/>
</dbReference>
<dbReference type="Pfam" id="PF13620">
    <property type="entry name" value="CarboxypepD_reg"/>
    <property type="match status" value="1"/>
</dbReference>
<keyword evidence="7" id="KW-1185">Reference proteome</keyword>
<evidence type="ECO:0000313" key="7">
    <source>
        <dbReference type="Proteomes" id="UP000321820"/>
    </source>
</evidence>
<dbReference type="Gene3D" id="2.60.40.1120">
    <property type="entry name" value="Carboxypeptidase-like, regulatory domain"/>
    <property type="match status" value="1"/>
</dbReference>
<accession>A0A5B9EHH9</accession>
<evidence type="ECO:0000313" key="6">
    <source>
        <dbReference type="EMBL" id="QEE31412.1"/>
    </source>
</evidence>
<dbReference type="InterPro" id="IPR036942">
    <property type="entry name" value="Beta-barrel_TonB_sf"/>
</dbReference>